<dbReference type="InterPro" id="IPR002528">
    <property type="entry name" value="MATE_fam"/>
</dbReference>
<dbReference type="GO" id="GO:0016020">
    <property type="term" value="C:membrane"/>
    <property type="evidence" value="ECO:0007669"/>
    <property type="project" value="InterPro"/>
</dbReference>
<keyword evidence="2" id="KW-0472">Membrane</keyword>
<dbReference type="PANTHER" id="PTHR11206">
    <property type="entry name" value="MULTIDRUG RESISTANCE PROTEIN"/>
    <property type="match status" value="1"/>
</dbReference>
<dbReference type="GO" id="GO:0042910">
    <property type="term" value="F:xenobiotic transmembrane transporter activity"/>
    <property type="evidence" value="ECO:0007669"/>
    <property type="project" value="InterPro"/>
</dbReference>
<feature type="transmembrane region" description="Helical" evidence="2">
    <location>
        <begin position="311"/>
        <end position="330"/>
    </location>
</feature>
<feature type="transmembrane region" description="Helical" evidence="2">
    <location>
        <begin position="186"/>
        <end position="206"/>
    </location>
</feature>
<dbReference type="NCBIfam" id="TIGR00797">
    <property type="entry name" value="matE"/>
    <property type="match status" value="1"/>
</dbReference>
<evidence type="ECO:0000313" key="4">
    <source>
        <dbReference type="Proteomes" id="UP001295684"/>
    </source>
</evidence>
<feature type="transmembrane region" description="Helical" evidence="2">
    <location>
        <begin position="158"/>
        <end position="180"/>
    </location>
</feature>
<dbReference type="Proteomes" id="UP001295684">
    <property type="component" value="Unassembled WGS sequence"/>
</dbReference>
<keyword evidence="4" id="KW-1185">Reference proteome</keyword>
<dbReference type="Pfam" id="PF01554">
    <property type="entry name" value="MatE"/>
    <property type="match status" value="2"/>
</dbReference>
<feature type="transmembrane region" description="Helical" evidence="2">
    <location>
        <begin position="270"/>
        <end position="290"/>
    </location>
</feature>
<feature type="transmembrane region" description="Helical" evidence="2">
    <location>
        <begin position="346"/>
        <end position="368"/>
    </location>
</feature>
<comment type="caution">
    <text evidence="3">The sequence shown here is derived from an EMBL/GenBank/DDBJ whole genome shotgun (WGS) entry which is preliminary data.</text>
</comment>
<gene>
    <name evidence="3" type="ORF">ECRASSUSDP1_LOCUS6987</name>
</gene>
<feature type="transmembrane region" description="Helical" evidence="2">
    <location>
        <begin position="232"/>
        <end position="250"/>
    </location>
</feature>
<sequence length="462" mass="51445">MSQALKNIFLNYIPSALTMYIEYSVTFLNVLFISLLDDPVLVSGCGLGLFLVTNVIFTWNVGLCGGIDTLVSQAFGRKDYKLCGTYLNTSKILFCILAIPQALILFKSRSILALFGQPEDASIVAQKYASVVMFGMFLNMQFEATRRFLIAQGIFRPVLYTLTFTTIFHIIGLYITVLHLGWEINGVGLVTVCTFILNYSIILVYVNIKQKRVLSNEWFFMDKEALRAIPEFLKYGIPAALMMMIEVLGYDMQTIFAGWLGSSQQAANIIMFQIWILIFMNSLGVTYCSTSLVGNSLGGNKPEAAKTYSEATFIFGFSTTFVLALIYYIFRHAIIGAFTSNQEVTYHIMDCFSLYLIALFSDCGQGFGQGIIRAAGYQKLASCVQLVSLWAVLVPLAYVLAFVFDFGFKGIWIATPISATMLMIGYIGIIFCIPWTKLAEEVSKKRSTDSNDSEGESAQSLL</sequence>
<dbReference type="AlphaFoldDB" id="A0AAD1UI09"/>
<keyword evidence="2" id="KW-1133">Transmembrane helix</keyword>
<feature type="transmembrane region" description="Helical" evidence="2">
    <location>
        <begin position="12"/>
        <end position="35"/>
    </location>
</feature>
<protein>
    <submittedName>
        <fullName evidence="3">Uncharacterized protein</fullName>
    </submittedName>
</protein>
<evidence type="ECO:0000256" key="2">
    <source>
        <dbReference type="SAM" id="Phobius"/>
    </source>
</evidence>
<reference evidence="3" key="1">
    <citation type="submission" date="2023-07" db="EMBL/GenBank/DDBJ databases">
        <authorList>
            <consortium name="AG Swart"/>
            <person name="Singh M."/>
            <person name="Singh A."/>
            <person name="Seah K."/>
            <person name="Emmerich C."/>
        </authorList>
    </citation>
    <scope>NUCLEOTIDE SEQUENCE</scope>
    <source>
        <strain evidence="3">DP1</strain>
    </source>
</reference>
<keyword evidence="2" id="KW-0812">Transmembrane</keyword>
<name>A0AAD1UI09_EUPCR</name>
<feature type="transmembrane region" description="Helical" evidence="2">
    <location>
        <begin position="380"/>
        <end position="404"/>
    </location>
</feature>
<feature type="transmembrane region" description="Helical" evidence="2">
    <location>
        <begin position="121"/>
        <end position="138"/>
    </location>
</feature>
<accession>A0AAD1UI09</accession>
<comment type="similarity">
    <text evidence="1">Belongs to the multi antimicrobial extrusion (MATE) (TC 2.A.66.1) family.</text>
</comment>
<feature type="transmembrane region" description="Helical" evidence="2">
    <location>
        <begin position="47"/>
        <end position="71"/>
    </location>
</feature>
<dbReference type="GO" id="GO:0015297">
    <property type="term" value="F:antiporter activity"/>
    <property type="evidence" value="ECO:0007669"/>
    <property type="project" value="InterPro"/>
</dbReference>
<evidence type="ECO:0000313" key="3">
    <source>
        <dbReference type="EMBL" id="CAI2365685.1"/>
    </source>
</evidence>
<evidence type="ECO:0000256" key="1">
    <source>
        <dbReference type="ARBA" id="ARBA00010199"/>
    </source>
</evidence>
<organism evidence="3 4">
    <name type="scientific">Euplotes crassus</name>
    <dbReference type="NCBI Taxonomy" id="5936"/>
    <lineage>
        <taxon>Eukaryota</taxon>
        <taxon>Sar</taxon>
        <taxon>Alveolata</taxon>
        <taxon>Ciliophora</taxon>
        <taxon>Intramacronucleata</taxon>
        <taxon>Spirotrichea</taxon>
        <taxon>Hypotrichia</taxon>
        <taxon>Euplotida</taxon>
        <taxon>Euplotidae</taxon>
        <taxon>Moneuplotes</taxon>
    </lineage>
</organism>
<dbReference type="EMBL" id="CAMPGE010006791">
    <property type="protein sequence ID" value="CAI2365685.1"/>
    <property type="molecule type" value="Genomic_DNA"/>
</dbReference>
<proteinExistence type="inferred from homology"/>
<feature type="transmembrane region" description="Helical" evidence="2">
    <location>
        <begin position="410"/>
        <end position="436"/>
    </location>
</feature>
<feature type="transmembrane region" description="Helical" evidence="2">
    <location>
        <begin position="92"/>
        <end position="115"/>
    </location>
</feature>